<keyword evidence="2 3" id="KW-0819">tRNA processing</keyword>
<protein>
    <recommendedName>
        <fullName evidence="3">Cytoplasmic tRNA 2-thiolation protein 2</fullName>
    </recommendedName>
</protein>
<dbReference type="GO" id="GO:0000049">
    <property type="term" value="F:tRNA binding"/>
    <property type="evidence" value="ECO:0007669"/>
    <property type="project" value="InterPro"/>
</dbReference>
<dbReference type="GO" id="GO:0005829">
    <property type="term" value="C:cytosol"/>
    <property type="evidence" value="ECO:0007669"/>
    <property type="project" value="TreeGrafter"/>
</dbReference>
<dbReference type="InterPro" id="IPR019407">
    <property type="entry name" value="CTU2"/>
</dbReference>
<sequence length="375" mass="41393">MSGNTEPRPCRRCKIPTGLTVRKDPLCEACYEAHIAQRVVKALGKPWKEAKEKIGNKPNAKGKYLLGLSFGHSSAAMVQVLDKNLQSLHDRKLRVAYEVHAIHIDTDLSGTSQSSAKSPASQLLDKLDTIDWSVLPALQKDLEPSQQVRAMLEALPSVTSRVDILRLLVRHLLLSLAIDKECHALLLGCTTTALAELTLAETAKGRGFAVPLQVNDGQVPITTFPRSKEQSEEGQPASGTQKTTFPVYYLLRDVFKREVTTYTGLVQPPIRELIQDAGSSSSTIVSHRELSIEDVMTRYFEEVEESYPSVVANVVRTTGKLIRENAGDTCALCGMDLDEHGYARWKGEIGEDPDDVKRKETAGRLCYGCERSIYG</sequence>
<evidence type="ECO:0000256" key="2">
    <source>
        <dbReference type="ARBA" id="ARBA00022694"/>
    </source>
</evidence>
<dbReference type="PANTHER" id="PTHR20882">
    <property type="entry name" value="CYTOPLASMIC TRNA 2-THIOLATION PROTEIN 2"/>
    <property type="match status" value="1"/>
</dbReference>
<organism evidence="4 5">
    <name type="scientific">Colletotrichum fructicola (strain Nara gc5)</name>
    <name type="common">Anthracnose fungus</name>
    <name type="synonym">Colletotrichum gloeosporioides (strain Nara gc5)</name>
    <dbReference type="NCBI Taxonomy" id="1213859"/>
    <lineage>
        <taxon>Eukaryota</taxon>
        <taxon>Fungi</taxon>
        <taxon>Dikarya</taxon>
        <taxon>Ascomycota</taxon>
        <taxon>Pezizomycotina</taxon>
        <taxon>Sordariomycetes</taxon>
        <taxon>Hypocreomycetidae</taxon>
        <taxon>Glomerellales</taxon>
        <taxon>Glomerellaceae</taxon>
        <taxon>Colletotrichum</taxon>
        <taxon>Colletotrichum gloeosporioides species complex</taxon>
    </lineage>
</organism>
<evidence type="ECO:0000313" key="5">
    <source>
        <dbReference type="Proteomes" id="UP000011096"/>
    </source>
</evidence>
<keyword evidence="1 3" id="KW-0963">Cytoplasm</keyword>
<dbReference type="Gene3D" id="3.40.50.620">
    <property type="entry name" value="HUPs"/>
    <property type="match status" value="1"/>
</dbReference>
<dbReference type="UniPathway" id="UPA00988"/>
<evidence type="ECO:0000256" key="3">
    <source>
        <dbReference type="HAMAP-Rule" id="MF_03054"/>
    </source>
</evidence>
<dbReference type="AlphaFoldDB" id="A0A7J6JLG1"/>
<gene>
    <name evidence="3 4" type="primary">NCS2</name>
    <name evidence="3" type="synonym">CTU2</name>
    <name evidence="4" type="ORF">CGGC5_v001284</name>
</gene>
<dbReference type="InterPro" id="IPR014729">
    <property type="entry name" value="Rossmann-like_a/b/a_fold"/>
</dbReference>
<dbReference type="RefSeq" id="XP_031877180.1">
    <property type="nucleotide sequence ID" value="XM_032026303.1"/>
</dbReference>
<comment type="pathway">
    <text evidence="3">tRNA modification; 5-methoxycarbonylmethyl-2-thiouridine-tRNA biosynthesis.</text>
</comment>
<dbReference type="EMBL" id="ANPB02000001">
    <property type="protein sequence ID" value="KAF4491606.1"/>
    <property type="molecule type" value="Genomic_DNA"/>
</dbReference>
<evidence type="ECO:0000256" key="1">
    <source>
        <dbReference type="ARBA" id="ARBA00022490"/>
    </source>
</evidence>
<proteinExistence type="inferred from homology"/>
<dbReference type="Pfam" id="PF10288">
    <property type="entry name" value="CTU2"/>
    <property type="match status" value="1"/>
</dbReference>
<reference evidence="4 5" key="2">
    <citation type="submission" date="2020-04" db="EMBL/GenBank/DDBJ databases">
        <title>Genome sequencing and assembly of multiple isolates from the Colletotrichum gloeosporioides species complex.</title>
        <authorList>
            <person name="Gan P."/>
            <person name="Shirasu K."/>
        </authorList>
    </citation>
    <scope>NUCLEOTIDE SEQUENCE [LARGE SCALE GENOMIC DNA]</scope>
    <source>
        <strain evidence="4 5">Nara gc5</strain>
    </source>
</reference>
<dbReference type="HAMAP" id="MF_03054">
    <property type="entry name" value="CTU2"/>
    <property type="match status" value="1"/>
</dbReference>
<comment type="caution">
    <text evidence="4">The sequence shown here is derived from an EMBL/GenBank/DDBJ whole genome shotgun (WGS) entry which is preliminary data.</text>
</comment>
<dbReference type="InParanoid" id="A0A7J6JLG1"/>
<dbReference type="GO" id="GO:0032447">
    <property type="term" value="P:protein urmylation"/>
    <property type="evidence" value="ECO:0007669"/>
    <property type="project" value="UniProtKB-UniRule"/>
</dbReference>
<comment type="subcellular location">
    <subcellularLocation>
        <location evidence="3">Cytoplasm</location>
    </subcellularLocation>
</comment>
<dbReference type="GO" id="GO:0016783">
    <property type="term" value="F:sulfurtransferase activity"/>
    <property type="evidence" value="ECO:0007669"/>
    <property type="project" value="TreeGrafter"/>
</dbReference>
<name>A0A7J6JLG1_COLFN</name>
<comment type="similarity">
    <text evidence="3">Belongs to the CTU2/NCS2 family.</text>
</comment>
<reference evidence="4 5" key="1">
    <citation type="submission" date="2012-08" db="EMBL/GenBank/DDBJ databases">
        <authorList>
            <person name="Gan P.H.P."/>
            <person name="Ikeda K."/>
            <person name="Irieda H."/>
            <person name="Narusaka M."/>
            <person name="O'Connell R.J."/>
            <person name="Narusaka Y."/>
            <person name="Takano Y."/>
            <person name="Kubo Y."/>
            <person name="Shirasu K."/>
        </authorList>
    </citation>
    <scope>NUCLEOTIDE SEQUENCE [LARGE SCALE GENOMIC DNA]</scope>
    <source>
        <strain evidence="4 5">Nara gc5</strain>
    </source>
</reference>
<accession>A0A7J6JLG1</accession>
<dbReference type="SUPFAM" id="SSF52402">
    <property type="entry name" value="Adenine nucleotide alpha hydrolases-like"/>
    <property type="match status" value="1"/>
</dbReference>
<dbReference type="GO" id="GO:0016779">
    <property type="term" value="F:nucleotidyltransferase activity"/>
    <property type="evidence" value="ECO:0007669"/>
    <property type="project" value="UniProtKB-UniRule"/>
</dbReference>
<dbReference type="Proteomes" id="UP000011096">
    <property type="component" value="Unassembled WGS sequence"/>
</dbReference>
<dbReference type="PANTHER" id="PTHR20882:SF14">
    <property type="entry name" value="CYTOPLASMIC TRNA 2-THIOLATION PROTEIN 2"/>
    <property type="match status" value="1"/>
</dbReference>
<comment type="function">
    <text evidence="3">Plays a central role in 2-thiolation of mcm(5)S(2)U at tRNA wobble positions of tRNA(Lys), tRNA(Glu) and tRNA(Gln). May act by forming a heterodimer with NCS6 that ligates sulfur from thiocarboxylated URM1 onto the uridine of tRNAs at wobble position. Prior mcm(5) tRNA modification by the elongator complex is required for 2-thiolation. May also be involved in protein urmylation.</text>
</comment>
<evidence type="ECO:0000313" key="4">
    <source>
        <dbReference type="EMBL" id="KAF4491606.1"/>
    </source>
</evidence>
<dbReference type="GeneID" id="43610445"/>
<dbReference type="GO" id="GO:0002143">
    <property type="term" value="P:tRNA wobble position uridine thiolation"/>
    <property type="evidence" value="ECO:0007669"/>
    <property type="project" value="TreeGrafter"/>
</dbReference>
<dbReference type="OrthoDB" id="25129at2759"/>
<keyword evidence="5" id="KW-1185">Reference proteome</keyword>